<dbReference type="Pfam" id="PF01521">
    <property type="entry name" value="Fe-S_biosyn"/>
    <property type="match status" value="1"/>
</dbReference>
<dbReference type="PANTHER" id="PTHR43011:SF1">
    <property type="entry name" value="IRON-SULFUR CLUSTER ASSEMBLY 2 HOMOLOG, MITOCHONDRIAL"/>
    <property type="match status" value="1"/>
</dbReference>
<dbReference type="InterPro" id="IPR035903">
    <property type="entry name" value="HesB-like_dom_sf"/>
</dbReference>
<dbReference type="GO" id="GO:0005506">
    <property type="term" value="F:iron ion binding"/>
    <property type="evidence" value="ECO:0007669"/>
    <property type="project" value="TreeGrafter"/>
</dbReference>
<dbReference type="InterPro" id="IPR000361">
    <property type="entry name" value="ATAP_core_dom"/>
</dbReference>
<dbReference type="SUPFAM" id="SSF89360">
    <property type="entry name" value="HesB-like domain"/>
    <property type="match status" value="1"/>
</dbReference>
<reference evidence="2 3" key="1">
    <citation type="submission" date="2016-11" db="EMBL/GenBank/DDBJ databases">
        <authorList>
            <person name="Jaros S."/>
            <person name="Januszkiewicz K."/>
            <person name="Wedrychowicz H."/>
        </authorList>
    </citation>
    <scope>NUCLEOTIDE SEQUENCE [LARGE SCALE GENOMIC DNA]</scope>
    <source>
        <strain evidence="2 3">DSM 21637</strain>
    </source>
</reference>
<evidence type="ECO:0000313" key="3">
    <source>
        <dbReference type="Proteomes" id="UP000182350"/>
    </source>
</evidence>
<keyword evidence="3" id="KW-1185">Reference proteome</keyword>
<feature type="domain" description="Core" evidence="1">
    <location>
        <begin position="2"/>
        <end position="103"/>
    </location>
</feature>
<dbReference type="Gene3D" id="2.60.300.12">
    <property type="entry name" value="HesB-like domain"/>
    <property type="match status" value="1"/>
</dbReference>
<dbReference type="OrthoDB" id="9801228at2"/>
<dbReference type="GO" id="GO:0016226">
    <property type="term" value="P:iron-sulfur cluster assembly"/>
    <property type="evidence" value="ECO:0007669"/>
    <property type="project" value="InterPro"/>
</dbReference>
<dbReference type="NCBIfam" id="TIGR00049">
    <property type="entry name" value="iron-sulfur cluster assembly accessory protein"/>
    <property type="match status" value="1"/>
</dbReference>
<dbReference type="PROSITE" id="PS01152">
    <property type="entry name" value="HESB"/>
    <property type="match status" value="1"/>
</dbReference>
<gene>
    <name evidence="2" type="ORF">SAMN02745752_00199</name>
</gene>
<dbReference type="InterPro" id="IPR016092">
    <property type="entry name" value="ATAP"/>
</dbReference>
<dbReference type="PANTHER" id="PTHR43011">
    <property type="entry name" value="IRON-SULFUR CLUSTER ASSEMBLY 2 HOMOLOG, MITOCHONDRIAL"/>
    <property type="match status" value="1"/>
</dbReference>
<dbReference type="AlphaFoldDB" id="A0A1K1TJW0"/>
<dbReference type="EMBL" id="FPJW01000001">
    <property type="protein sequence ID" value="SFX01015.1"/>
    <property type="molecule type" value="Genomic_DNA"/>
</dbReference>
<evidence type="ECO:0000259" key="1">
    <source>
        <dbReference type="Pfam" id="PF01521"/>
    </source>
</evidence>
<evidence type="ECO:0000313" key="2">
    <source>
        <dbReference type="EMBL" id="SFX01015.1"/>
    </source>
</evidence>
<dbReference type="RefSeq" id="WP_072324452.1">
    <property type="nucleotide sequence ID" value="NZ_FPJW01000001.1"/>
</dbReference>
<dbReference type="GO" id="GO:0051537">
    <property type="term" value="F:2 iron, 2 sulfur cluster binding"/>
    <property type="evidence" value="ECO:0007669"/>
    <property type="project" value="TreeGrafter"/>
</dbReference>
<organism evidence="2 3">
    <name type="scientific">Marinospirillum alkaliphilum DSM 21637</name>
    <dbReference type="NCBI Taxonomy" id="1122209"/>
    <lineage>
        <taxon>Bacteria</taxon>
        <taxon>Pseudomonadati</taxon>
        <taxon>Pseudomonadota</taxon>
        <taxon>Gammaproteobacteria</taxon>
        <taxon>Oceanospirillales</taxon>
        <taxon>Oceanospirillaceae</taxon>
        <taxon>Marinospirillum</taxon>
    </lineage>
</organism>
<accession>A0A1K1TJW0</accession>
<dbReference type="GO" id="GO:0051539">
    <property type="term" value="F:4 iron, 4 sulfur cluster binding"/>
    <property type="evidence" value="ECO:0007669"/>
    <property type="project" value="TreeGrafter"/>
</dbReference>
<dbReference type="STRING" id="1122209.SAMN02745752_00199"/>
<dbReference type="InterPro" id="IPR017870">
    <property type="entry name" value="FeS_cluster_insertion_CS"/>
</dbReference>
<dbReference type="Proteomes" id="UP000182350">
    <property type="component" value="Unassembled WGS sequence"/>
</dbReference>
<proteinExistence type="predicted"/>
<name>A0A1K1TJW0_9GAMM</name>
<protein>
    <submittedName>
        <fullName evidence="2">Iron-sulfur cluster assembly protein</fullName>
    </submittedName>
</protein>
<sequence>MITLTPKAQETIARFIEQAGMPVVGLRISVSDGGCSGHKYAMQLETEAGAEDQVLPFGDVSLLVDPTSFPMLDGCTVDFVESLEGSGFKFENPNAKAACNCGKSFAA</sequence>